<dbReference type="InterPro" id="IPR035892">
    <property type="entry name" value="C2_domain_sf"/>
</dbReference>
<proteinExistence type="predicted"/>
<dbReference type="CDD" id="cd00030">
    <property type="entry name" value="C2"/>
    <property type="match status" value="1"/>
</dbReference>
<evidence type="ECO:0000256" key="1">
    <source>
        <dbReference type="ARBA" id="ARBA00004167"/>
    </source>
</evidence>
<name>A0A078B7X2_STYLE</name>
<gene>
    <name evidence="7" type="primary">Contig1313.g1442</name>
    <name evidence="7" type="ORF">STYLEM_18793</name>
</gene>
<reference evidence="7 8" key="1">
    <citation type="submission" date="2014-06" db="EMBL/GenBank/DDBJ databases">
        <authorList>
            <person name="Swart Estienne"/>
        </authorList>
    </citation>
    <scope>NUCLEOTIDE SEQUENCE [LARGE SCALE GENOMIC DNA]</scope>
    <source>
        <strain evidence="7 8">130c</strain>
    </source>
</reference>
<dbReference type="InterPro" id="IPR012968">
    <property type="entry name" value="FerIin_dom"/>
</dbReference>
<evidence type="ECO:0000256" key="3">
    <source>
        <dbReference type="ARBA" id="ARBA00022737"/>
    </source>
</evidence>
<comment type="subcellular location">
    <subcellularLocation>
        <location evidence="1">Membrane</location>
        <topology evidence="1">Single-pass membrane protein</topology>
    </subcellularLocation>
</comment>
<accession>A0A078B7X2</accession>
<dbReference type="PANTHER" id="PTHR12546">
    <property type="entry name" value="FER-1-LIKE"/>
    <property type="match status" value="1"/>
</dbReference>
<evidence type="ECO:0000313" key="7">
    <source>
        <dbReference type="EMBL" id="CDW89658.1"/>
    </source>
</evidence>
<dbReference type="Pfam" id="PF00168">
    <property type="entry name" value="C2"/>
    <property type="match status" value="1"/>
</dbReference>
<keyword evidence="4" id="KW-1133">Transmembrane helix</keyword>
<sequence length="190" mass="21803">MEKKEYLVGVTIIEGRNLMGKDAAGTSDPFVKITCANLPPQVTMRKYNANTVVWNQSFTFSELFLNQYELETFELIIEVYDYNALMTNELIGFHSIGLSTLYRNLNHEFYKIWVTLFNPEMPNEIQGYLQVSCFIVGQNERPPAHAQDQNVMEDEEEVDEEALAGLSEEQKIQLMKKKAGIFVLMEPSMA</sequence>
<dbReference type="PANTHER" id="PTHR12546:SF33">
    <property type="entry name" value="SPERM VESICLE FUSION PROTEIN FER-1"/>
    <property type="match status" value="1"/>
</dbReference>
<dbReference type="AlphaFoldDB" id="A0A078B7X2"/>
<dbReference type="SMART" id="SM00239">
    <property type="entry name" value="C2"/>
    <property type="match status" value="1"/>
</dbReference>
<evidence type="ECO:0000313" key="8">
    <source>
        <dbReference type="Proteomes" id="UP000039865"/>
    </source>
</evidence>
<dbReference type="SMART" id="SM01202">
    <property type="entry name" value="FerI"/>
    <property type="match status" value="1"/>
</dbReference>
<keyword evidence="3" id="KW-0677">Repeat</keyword>
<dbReference type="Proteomes" id="UP000039865">
    <property type="component" value="Unassembled WGS sequence"/>
</dbReference>
<dbReference type="GO" id="GO:0007009">
    <property type="term" value="P:plasma membrane organization"/>
    <property type="evidence" value="ECO:0007669"/>
    <property type="project" value="TreeGrafter"/>
</dbReference>
<dbReference type="InterPro" id="IPR000008">
    <property type="entry name" value="C2_dom"/>
</dbReference>
<dbReference type="OrthoDB" id="270970at2759"/>
<keyword evidence="5" id="KW-0472">Membrane</keyword>
<dbReference type="SUPFAM" id="SSF49562">
    <property type="entry name" value="C2 domain (Calcium/lipid-binding domain, CaLB)"/>
    <property type="match status" value="1"/>
</dbReference>
<evidence type="ECO:0000259" key="6">
    <source>
        <dbReference type="PROSITE" id="PS50004"/>
    </source>
</evidence>
<evidence type="ECO:0000256" key="2">
    <source>
        <dbReference type="ARBA" id="ARBA00022692"/>
    </source>
</evidence>
<dbReference type="Gene3D" id="2.60.40.150">
    <property type="entry name" value="C2 domain"/>
    <property type="match status" value="1"/>
</dbReference>
<feature type="domain" description="C2" evidence="6">
    <location>
        <begin position="1"/>
        <end position="114"/>
    </location>
</feature>
<keyword evidence="8" id="KW-1185">Reference proteome</keyword>
<protein>
    <submittedName>
        <fullName evidence="7">C2 domain containing protein</fullName>
    </submittedName>
</protein>
<evidence type="ECO:0000256" key="5">
    <source>
        <dbReference type="ARBA" id="ARBA00023136"/>
    </source>
</evidence>
<organism evidence="7 8">
    <name type="scientific">Stylonychia lemnae</name>
    <name type="common">Ciliate</name>
    <dbReference type="NCBI Taxonomy" id="5949"/>
    <lineage>
        <taxon>Eukaryota</taxon>
        <taxon>Sar</taxon>
        <taxon>Alveolata</taxon>
        <taxon>Ciliophora</taxon>
        <taxon>Intramacronucleata</taxon>
        <taxon>Spirotrichea</taxon>
        <taxon>Stichotrichia</taxon>
        <taxon>Sporadotrichida</taxon>
        <taxon>Oxytrichidae</taxon>
        <taxon>Stylonychinae</taxon>
        <taxon>Stylonychia</taxon>
    </lineage>
</organism>
<evidence type="ECO:0000256" key="4">
    <source>
        <dbReference type="ARBA" id="ARBA00022989"/>
    </source>
</evidence>
<dbReference type="GO" id="GO:0016020">
    <property type="term" value="C:membrane"/>
    <property type="evidence" value="ECO:0007669"/>
    <property type="project" value="UniProtKB-SubCell"/>
</dbReference>
<keyword evidence="2" id="KW-0812">Transmembrane</keyword>
<dbReference type="InParanoid" id="A0A078B7X2"/>
<dbReference type="PROSITE" id="PS50004">
    <property type="entry name" value="C2"/>
    <property type="match status" value="1"/>
</dbReference>
<dbReference type="EMBL" id="CCKQ01017757">
    <property type="protein sequence ID" value="CDW89658.1"/>
    <property type="molecule type" value="Genomic_DNA"/>
</dbReference>
<dbReference type="InterPro" id="IPR037721">
    <property type="entry name" value="Ferlin"/>
</dbReference>